<dbReference type="PANTHER" id="PTHR43639">
    <property type="entry name" value="OXIDOREDUCTASE, SHORT-CHAIN DEHYDROGENASE/REDUCTASE FAMILY (AFU_ORTHOLOGUE AFUA_5G02870)"/>
    <property type="match status" value="1"/>
</dbReference>
<gene>
    <name evidence="4" type="ORF">GRI48_09235</name>
</gene>
<dbReference type="PRINTS" id="PR00081">
    <property type="entry name" value="GDHRDH"/>
</dbReference>
<evidence type="ECO:0000256" key="3">
    <source>
        <dbReference type="SAM" id="MobiDB-lite"/>
    </source>
</evidence>
<organism evidence="4 5">
    <name type="scientific">Qipengyuania oceanensis</name>
    <dbReference type="NCBI Taxonomy" id="1463597"/>
    <lineage>
        <taxon>Bacteria</taxon>
        <taxon>Pseudomonadati</taxon>
        <taxon>Pseudomonadota</taxon>
        <taxon>Alphaproteobacteria</taxon>
        <taxon>Sphingomonadales</taxon>
        <taxon>Erythrobacteraceae</taxon>
        <taxon>Qipengyuania</taxon>
    </lineage>
</organism>
<dbReference type="InterPro" id="IPR002347">
    <property type="entry name" value="SDR_fam"/>
</dbReference>
<dbReference type="EMBL" id="WTYN01000001">
    <property type="protein sequence ID" value="MXO63192.1"/>
    <property type="molecule type" value="Genomic_DNA"/>
</dbReference>
<dbReference type="GO" id="GO:0016491">
    <property type="term" value="F:oxidoreductase activity"/>
    <property type="evidence" value="ECO:0007669"/>
    <property type="project" value="UniProtKB-KW"/>
</dbReference>
<feature type="compositionally biased region" description="Basic and acidic residues" evidence="3">
    <location>
        <begin position="194"/>
        <end position="212"/>
    </location>
</feature>
<protein>
    <submittedName>
        <fullName evidence="4">SDR family oxidoreductase</fullName>
    </submittedName>
</protein>
<dbReference type="SUPFAM" id="SSF51735">
    <property type="entry name" value="NAD(P)-binding Rossmann-fold domains"/>
    <property type="match status" value="1"/>
</dbReference>
<comment type="similarity">
    <text evidence="1">Belongs to the short-chain dehydrogenases/reductases (SDR) family.</text>
</comment>
<dbReference type="Pfam" id="PF13561">
    <property type="entry name" value="adh_short_C2"/>
    <property type="match status" value="1"/>
</dbReference>
<dbReference type="RefSeq" id="WP_160674423.1">
    <property type="nucleotide sequence ID" value="NZ_WTYN01000001.1"/>
</dbReference>
<reference evidence="4 5" key="1">
    <citation type="submission" date="2019-12" db="EMBL/GenBank/DDBJ databases">
        <title>Genomic-based taxomic classification of the family Erythrobacteraceae.</title>
        <authorList>
            <person name="Xu L."/>
        </authorList>
    </citation>
    <scope>NUCLEOTIDE SEQUENCE [LARGE SCALE GENOMIC DNA]</scope>
    <source>
        <strain evidence="4 5">MCCC 1A09965</strain>
    </source>
</reference>
<name>A0A844YH00_9SPHN</name>
<dbReference type="OrthoDB" id="7432199at2"/>
<accession>A0A844YH00</accession>
<proteinExistence type="inferred from homology"/>
<sequence>MSATRSIIVTGAGAGIGRALTLHFHGLGWRVAGLDKDEEALDELRAALPERALFLTCDVGKEKQVEKAFAAIAEWLGDAPLACLVNNAAIADPYCGPMEDLSLSDWNGWIDASLTAAFLCSRAAVPLLRRNGQDRVASIVNISSTRAVMSEPETFAYAASKGGIDALTHSMAVSLGPAIRVNAVRPGWIETRDWQKSSEREDVEHRPQDRAQHPVGRVGRPQDIAEAVEYLASAHFVTGQHLDVDGGMTVKMIYED</sequence>
<feature type="region of interest" description="Disordered" evidence="3">
    <location>
        <begin position="194"/>
        <end position="219"/>
    </location>
</feature>
<evidence type="ECO:0000313" key="5">
    <source>
        <dbReference type="Proteomes" id="UP000445582"/>
    </source>
</evidence>
<dbReference type="AlphaFoldDB" id="A0A844YH00"/>
<dbReference type="Proteomes" id="UP000445582">
    <property type="component" value="Unassembled WGS sequence"/>
</dbReference>
<evidence type="ECO:0000256" key="2">
    <source>
        <dbReference type="ARBA" id="ARBA00023002"/>
    </source>
</evidence>
<dbReference type="FunFam" id="3.40.50.720:FF:000084">
    <property type="entry name" value="Short-chain dehydrogenase reductase"/>
    <property type="match status" value="1"/>
</dbReference>
<dbReference type="Gene3D" id="3.40.50.720">
    <property type="entry name" value="NAD(P)-binding Rossmann-like Domain"/>
    <property type="match status" value="1"/>
</dbReference>
<dbReference type="PRINTS" id="PR00080">
    <property type="entry name" value="SDRFAMILY"/>
</dbReference>
<evidence type="ECO:0000313" key="4">
    <source>
        <dbReference type="EMBL" id="MXO63192.1"/>
    </source>
</evidence>
<dbReference type="InterPro" id="IPR036291">
    <property type="entry name" value="NAD(P)-bd_dom_sf"/>
</dbReference>
<dbReference type="InterPro" id="IPR020904">
    <property type="entry name" value="Sc_DH/Rdtase_CS"/>
</dbReference>
<keyword evidence="2" id="KW-0560">Oxidoreductase</keyword>
<dbReference type="PANTHER" id="PTHR43639:SF1">
    <property type="entry name" value="SHORT-CHAIN DEHYDROGENASE_REDUCTASE FAMILY PROTEIN"/>
    <property type="match status" value="1"/>
</dbReference>
<evidence type="ECO:0000256" key="1">
    <source>
        <dbReference type="ARBA" id="ARBA00006484"/>
    </source>
</evidence>
<dbReference type="PROSITE" id="PS00061">
    <property type="entry name" value="ADH_SHORT"/>
    <property type="match status" value="1"/>
</dbReference>
<keyword evidence="5" id="KW-1185">Reference proteome</keyword>
<comment type="caution">
    <text evidence="4">The sequence shown here is derived from an EMBL/GenBank/DDBJ whole genome shotgun (WGS) entry which is preliminary data.</text>
</comment>